<reference evidence="2" key="1">
    <citation type="submission" date="2011-05" db="EMBL/GenBank/DDBJ databases">
        <authorList>
            <person name="Richards S.R."/>
            <person name="Qu J."/>
            <person name="Jiang H."/>
            <person name="Jhangiani S.N."/>
            <person name="Agravi P."/>
            <person name="Goodspeed R."/>
            <person name="Gross S."/>
            <person name="Mandapat C."/>
            <person name="Jackson L."/>
            <person name="Mathew T."/>
            <person name="Pu L."/>
            <person name="Thornton R."/>
            <person name="Saada N."/>
            <person name="Wilczek-Boney K.B."/>
            <person name="Lee S."/>
            <person name="Kovar C."/>
            <person name="Wu Y."/>
            <person name="Scherer S.E."/>
            <person name="Worley K.C."/>
            <person name="Muzny D.M."/>
            <person name="Gibbs R."/>
        </authorList>
    </citation>
    <scope>NUCLEOTIDE SEQUENCE</scope>
    <source>
        <strain evidence="2">Brora</strain>
    </source>
</reference>
<dbReference type="HOGENOM" id="CLU_1965141_0_0_1"/>
<dbReference type="AlphaFoldDB" id="T1J2V6"/>
<dbReference type="Gene3D" id="3.80.10.10">
    <property type="entry name" value="Ribonuclease Inhibitor"/>
    <property type="match status" value="1"/>
</dbReference>
<proteinExistence type="predicted"/>
<sequence>MNSEFLVIKTTKWSTQPFTIQVIESKPYVSQLIVNGQNSGLPFDLIESILSVLSLKLRFDYIEVSNFCDNTSKLSTNHVNLTKIIMPQKLHLQKIKMSNNCLQSITGKMSAFWTFTELDLSFNQFTQI</sequence>
<accession>T1J2V6</accession>
<name>T1J2V6_STRMM</name>
<keyword evidence="2" id="KW-1185">Reference proteome</keyword>
<evidence type="ECO:0008006" key="3">
    <source>
        <dbReference type="Google" id="ProtNLM"/>
    </source>
</evidence>
<dbReference type="EnsemblMetazoa" id="SMAR007906-RA">
    <property type="protein sequence ID" value="SMAR007906-PA"/>
    <property type="gene ID" value="SMAR007906"/>
</dbReference>
<reference evidence="1" key="2">
    <citation type="submission" date="2015-02" db="UniProtKB">
        <authorList>
            <consortium name="EnsemblMetazoa"/>
        </authorList>
    </citation>
    <scope>IDENTIFICATION</scope>
</reference>
<dbReference type="EMBL" id="JH431811">
    <property type="status" value="NOT_ANNOTATED_CDS"/>
    <property type="molecule type" value="Genomic_DNA"/>
</dbReference>
<protein>
    <recommendedName>
        <fullName evidence="3">Receptor L-domain domain-containing protein</fullName>
    </recommendedName>
</protein>
<dbReference type="InterPro" id="IPR032675">
    <property type="entry name" value="LRR_dom_sf"/>
</dbReference>
<dbReference type="Proteomes" id="UP000014500">
    <property type="component" value="Unassembled WGS sequence"/>
</dbReference>
<dbReference type="SUPFAM" id="SSF52058">
    <property type="entry name" value="L domain-like"/>
    <property type="match status" value="1"/>
</dbReference>
<evidence type="ECO:0000313" key="1">
    <source>
        <dbReference type="EnsemblMetazoa" id="SMAR007906-PA"/>
    </source>
</evidence>
<organism evidence="1 2">
    <name type="scientific">Strigamia maritima</name>
    <name type="common">European centipede</name>
    <name type="synonym">Geophilus maritimus</name>
    <dbReference type="NCBI Taxonomy" id="126957"/>
    <lineage>
        <taxon>Eukaryota</taxon>
        <taxon>Metazoa</taxon>
        <taxon>Ecdysozoa</taxon>
        <taxon>Arthropoda</taxon>
        <taxon>Myriapoda</taxon>
        <taxon>Chilopoda</taxon>
        <taxon>Pleurostigmophora</taxon>
        <taxon>Geophilomorpha</taxon>
        <taxon>Linotaeniidae</taxon>
        <taxon>Strigamia</taxon>
    </lineage>
</organism>
<evidence type="ECO:0000313" key="2">
    <source>
        <dbReference type="Proteomes" id="UP000014500"/>
    </source>
</evidence>